<dbReference type="EMBL" id="BNAT01000004">
    <property type="protein sequence ID" value="GHH84731.1"/>
    <property type="molecule type" value="Genomic_DNA"/>
</dbReference>
<sequence>MAASVAEQYELSGAEVIDDLGLWGQTLRLHCRTATGYHFLIKEKAHYLSSEDWPVHLAVHRWSQRAGGPVSPLLSTQAGDDGVIHQGRYFEVQGWVEGRLPTDGDAEEFGRTLALFHLSVAGMPPGSRDRPRCRYRWTPDDPAGLGDYIDRYCRPRAAHGSPAAARLAELRRKVRDLPQDGPAGGLVGSYLHGDTALANTVRTGEGFLRLIDFDDARWGHRIFDLVHAMAITAGFDPDLTGQHAIRTEWALQRAQALFDGYRSLIELTPAEREDFPRQMTVAVIATGLSCLDIDDPEFELPSDLADQLGHLSALVEDVPSLSSAVTRP</sequence>
<dbReference type="Gene3D" id="3.90.1200.10">
    <property type="match status" value="1"/>
</dbReference>
<reference evidence="2" key="1">
    <citation type="journal article" date="2014" name="Int. J. Syst. Evol. Microbiol.">
        <title>Complete genome sequence of Corynebacterium casei LMG S-19264T (=DSM 44701T), isolated from a smear-ripened cheese.</title>
        <authorList>
            <consortium name="US DOE Joint Genome Institute (JGI-PGF)"/>
            <person name="Walter F."/>
            <person name="Albersmeier A."/>
            <person name="Kalinowski J."/>
            <person name="Ruckert C."/>
        </authorList>
    </citation>
    <scope>NUCLEOTIDE SEQUENCE</scope>
    <source>
        <strain evidence="2">CGMCC 4.7403</strain>
    </source>
</reference>
<accession>A0A919L6P9</accession>
<feature type="domain" description="Aminoglycoside phosphotransferase" evidence="1">
    <location>
        <begin position="58"/>
        <end position="255"/>
    </location>
</feature>
<evidence type="ECO:0000259" key="1">
    <source>
        <dbReference type="Pfam" id="PF01636"/>
    </source>
</evidence>
<proteinExistence type="predicted"/>
<dbReference type="AlphaFoldDB" id="A0A919L6P9"/>
<dbReference type="Pfam" id="PF01636">
    <property type="entry name" value="APH"/>
    <property type="match status" value="1"/>
</dbReference>
<organism evidence="2 3">
    <name type="scientific">Streptomyces capitiformicae</name>
    <dbReference type="NCBI Taxonomy" id="2014920"/>
    <lineage>
        <taxon>Bacteria</taxon>
        <taxon>Bacillati</taxon>
        <taxon>Actinomycetota</taxon>
        <taxon>Actinomycetes</taxon>
        <taxon>Kitasatosporales</taxon>
        <taxon>Streptomycetaceae</taxon>
        <taxon>Streptomyces</taxon>
    </lineage>
</organism>
<evidence type="ECO:0000313" key="2">
    <source>
        <dbReference type="EMBL" id="GHH84731.1"/>
    </source>
</evidence>
<dbReference type="InterPro" id="IPR002575">
    <property type="entry name" value="Aminoglycoside_PTrfase"/>
</dbReference>
<dbReference type="InterPro" id="IPR011009">
    <property type="entry name" value="Kinase-like_dom_sf"/>
</dbReference>
<evidence type="ECO:0000313" key="3">
    <source>
        <dbReference type="Proteomes" id="UP000603227"/>
    </source>
</evidence>
<gene>
    <name evidence="2" type="ORF">GCM10017771_14750</name>
</gene>
<dbReference type="SUPFAM" id="SSF56112">
    <property type="entry name" value="Protein kinase-like (PK-like)"/>
    <property type="match status" value="1"/>
</dbReference>
<reference evidence="2" key="2">
    <citation type="submission" date="2020-09" db="EMBL/GenBank/DDBJ databases">
        <authorList>
            <person name="Sun Q."/>
            <person name="Zhou Y."/>
        </authorList>
    </citation>
    <scope>NUCLEOTIDE SEQUENCE</scope>
    <source>
        <strain evidence="2">CGMCC 4.7403</strain>
    </source>
</reference>
<dbReference type="Proteomes" id="UP000603227">
    <property type="component" value="Unassembled WGS sequence"/>
</dbReference>
<comment type="caution">
    <text evidence="2">The sequence shown here is derived from an EMBL/GenBank/DDBJ whole genome shotgun (WGS) entry which is preliminary data.</text>
</comment>
<name>A0A919L6P9_9ACTN</name>
<protein>
    <recommendedName>
        <fullName evidence="1">Aminoglycoside phosphotransferase domain-containing protein</fullName>
    </recommendedName>
</protein>
<dbReference type="RefSeq" id="WP_189781585.1">
    <property type="nucleotide sequence ID" value="NZ_BNAT01000004.1"/>
</dbReference>
<keyword evidence="3" id="KW-1185">Reference proteome</keyword>